<evidence type="ECO:0000313" key="2">
    <source>
        <dbReference type="Proteomes" id="UP000092600"/>
    </source>
</evidence>
<dbReference type="EMBL" id="LSRQ01008428">
    <property type="protein sequence ID" value="OAY62779.1"/>
    <property type="molecule type" value="Genomic_DNA"/>
</dbReference>
<reference evidence="1 2" key="1">
    <citation type="journal article" date="2016" name="DNA Res.">
        <title>The draft genome of MD-2 pineapple using hybrid error correction of long reads.</title>
        <authorList>
            <person name="Redwan R.M."/>
            <person name="Saidin A."/>
            <person name="Kumar S.V."/>
        </authorList>
    </citation>
    <scope>NUCLEOTIDE SEQUENCE [LARGE SCALE GENOMIC DNA]</scope>
    <source>
        <strain evidence="2">cv. MD2</strain>
        <tissue evidence="1">Leaf</tissue>
    </source>
</reference>
<organism evidence="1 2">
    <name type="scientific">Ananas comosus</name>
    <name type="common">Pineapple</name>
    <name type="synonym">Ananas ananas</name>
    <dbReference type="NCBI Taxonomy" id="4615"/>
    <lineage>
        <taxon>Eukaryota</taxon>
        <taxon>Viridiplantae</taxon>
        <taxon>Streptophyta</taxon>
        <taxon>Embryophyta</taxon>
        <taxon>Tracheophyta</taxon>
        <taxon>Spermatophyta</taxon>
        <taxon>Magnoliopsida</taxon>
        <taxon>Liliopsida</taxon>
        <taxon>Poales</taxon>
        <taxon>Bromeliaceae</taxon>
        <taxon>Bromelioideae</taxon>
        <taxon>Ananas</taxon>
    </lineage>
</organism>
<comment type="caution">
    <text evidence="1">The sequence shown here is derived from an EMBL/GenBank/DDBJ whole genome shotgun (WGS) entry which is preliminary data.</text>
</comment>
<name>A0A199UDG3_ANACO</name>
<dbReference type="Proteomes" id="UP000092600">
    <property type="component" value="Unassembled WGS sequence"/>
</dbReference>
<sequence length="95" mass="10519">MADTCGHLVKDQLANLGTNLGREEEEEIRTDLANFGVNSISRNNYFQRLYLIVKHGGSIHGSVSGDEHRTYGVVQLHLKLKSPEEIPVGDGFLVL</sequence>
<proteinExistence type="predicted"/>
<evidence type="ECO:0000313" key="1">
    <source>
        <dbReference type="EMBL" id="OAY62779.1"/>
    </source>
</evidence>
<gene>
    <name evidence="1" type="ORF">ACMD2_10315</name>
</gene>
<dbReference type="AlphaFoldDB" id="A0A199UDG3"/>
<accession>A0A199UDG3</accession>
<protein>
    <submittedName>
        <fullName evidence="1">Uncharacterized protein</fullName>
    </submittedName>
</protein>